<organism evidence="2 3">
    <name type="scientific">Portunus trituberculatus</name>
    <name type="common">Swimming crab</name>
    <name type="synonym">Neptunus trituberculatus</name>
    <dbReference type="NCBI Taxonomy" id="210409"/>
    <lineage>
        <taxon>Eukaryota</taxon>
        <taxon>Metazoa</taxon>
        <taxon>Ecdysozoa</taxon>
        <taxon>Arthropoda</taxon>
        <taxon>Crustacea</taxon>
        <taxon>Multicrustacea</taxon>
        <taxon>Malacostraca</taxon>
        <taxon>Eumalacostraca</taxon>
        <taxon>Eucarida</taxon>
        <taxon>Decapoda</taxon>
        <taxon>Pleocyemata</taxon>
        <taxon>Brachyura</taxon>
        <taxon>Eubrachyura</taxon>
        <taxon>Portunoidea</taxon>
        <taxon>Portunidae</taxon>
        <taxon>Portuninae</taxon>
        <taxon>Portunus</taxon>
    </lineage>
</organism>
<reference evidence="2 3" key="1">
    <citation type="submission" date="2019-05" db="EMBL/GenBank/DDBJ databases">
        <title>Another draft genome of Portunus trituberculatus and its Hox gene families provides insights of decapod evolution.</title>
        <authorList>
            <person name="Jeong J.-H."/>
            <person name="Song I."/>
            <person name="Kim S."/>
            <person name="Choi T."/>
            <person name="Kim D."/>
            <person name="Ryu S."/>
            <person name="Kim W."/>
        </authorList>
    </citation>
    <scope>NUCLEOTIDE SEQUENCE [LARGE SCALE GENOMIC DNA]</scope>
    <source>
        <tissue evidence="2">Muscle</tissue>
    </source>
</reference>
<protein>
    <submittedName>
        <fullName evidence="2">Uncharacterized protein</fullName>
    </submittedName>
</protein>
<dbReference type="Proteomes" id="UP000324222">
    <property type="component" value="Unassembled WGS sequence"/>
</dbReference>
<dbReference type="EMBL" id="VSRR010022097">
    <property type="protein sequence ID" value="MPC64439.1"/>
    <property type="molecule type" value="Genomic_DNA"/>
</dbReference>
<name>A0A5B7H3A5_PORTR</name>
<proteinExistence type="predicted"/>
<accession>A0A5B7H3A5</accession>
<evidence type="ECO:0000256" key="1">
    <source>
        <dbReference type="SAM" id="Phobius"/>
    </source>
</evidence>
<keyword evidence="1" id="KW-1133">Transmembrane helix</keyword>
<dbReference type="AlphaFoldDB" id="A0A5B7H3A5"/>
<comment type="caution">
    <text evidence="2">The sequence shown here is derived from an EMBL/GenBank/DDBJ whole genome shotgun (WGS) entry which is preliminary data.</text>
</comment>
<keyword evidence="1" id="KW-0812">Transmembrane</keyword>
<evidence type="ECO:0000313" key="3">
    <source>
        <dbReference type="Proteomes" id="UP000324222"/>
    </source>
</evidence>
<sequence length="63" mass="6350">MVVVVVVAAAAEGGNALLLVVVVALACCWLDGWLGRLTAAAHSETRPAFILVTTAALVPPSPP</sequence>
<gene>
    <name evidence="2" type="ORF">E2C01_058554</name>
</gene>
<feature type="transmembrane region" description="Helical" evidence="1">
    <location>
        <begin position="16"/>
        <end position="34"/>
    </location>
</feature>
<keyword evidence="3" id="KW-1185">Reference proteome</keyword>
<evidence type="ECO:0000313" key="2">
    <source>
        <dbReference type="EMBL" id="MPC64439.1"/>
    </source>
</evidence>
<keyword evidence="1" id="KW-0472">Membrane</keyword>